<feature type="non-terminal residue" evidence="3">
    <location>
        <position position="393"/>
    </location>
</feature>
<dbReference type="PRINTS" id="PR00111">
    <property type="entry name" value="ABHYDROLASE"/>
</dbReference>
<evidence type="ECO:0000256" key="1">
    <source>
        <dbReference type="ARBA" id="ARBA00022801"/>
    </source>
</evidence>
<evidence type="ECO:0000313" key="3">
    <source>
        <dbReference type="EMBL" id="KKK93018.1"/>
    </source>
</evidence>
<dbReference type="PANTHER" id="PTHR43798">
    <property type="entry name" value="MONOACYLGLYCEROL LIPASE"/>
    <property type="match status" value="1"/>
</dbReference>
<dbReference type="Gene3D" id="3.40.50.1820">
    <property type="entry name" value="alpha/beta hydrolase"/>
    <property type="match status" value="1"/>
</dbReference>
<gene>
    <name evidence="3" type="ORF">LCGC14_2697070</name>
</gene>
<evidence type="ECO:0000259" key="2">
    <source>
        <dbReference type="Pfam" id="PF00561"/>
    </source>
</evidence>
<dbReference type="GO" id="GO:0016787">
    <property type="term" value="F:hydrolase activity"/>
    <property type="evidence" value="ECO:0007669"/>
    <property type="project" value="UniProtKB-KW"/>
</dbReference>
<protein>
    <recommendedName>
        <fullName evidence="2">AB hydrolase-1 domain-containing protein</fullName>
    </recommendedName>
</protein>
<reference evidence="3" key="1">
    <citation type="journal article" date="2015" name="Nature">
        <title>Complex archaea that bridge the gap between prokaryotes and eukaryotes.</title>
        <authorList>
            <person name="Spang A."/>
            <person name="Saw J.H."/>
            <person name="Jorgensen S.L."/>
            <person name="Zaremba-Niedzwiedzka K."/>
            <person name="Martijn J."/>
            <person name="Lind A.E."/>
            <person name="van Eijk R."/>
            <person name="Schleper C."/>
            <person name="Guy L."/>
            <person name="Ettema T.J."/>
        </authorList>
    </citation>
    <scope>NUCLEOTIDE SEQUENCE</scope>
</reference>
<proteinExistence type="predicted"/>
<dbReference type="Pfam" id="PF00561">
    <property type="entry name" value="Abhydrolase_1"/>
    <property type="match status" value="1"/>
</dbReference>
<dbReference type="PANTHER" id="PTHR43798:SF31">
    <property type="entry name" value="AB HYDROLASE SUPERFAMILY PROTEIN YCLE"/>
    <property type="match status" value="1"/>
</dbReference>
<dbReference type="InterPro" id="IPR029058">
    <property type="entry name" value="AB_hydrolase_fold"/>
</dbReference>
<dbReference type="AlphaFoldDB" id="A0A0F8ZH00"/>
<accession>A0A0F8ZH00</accession>
<dbReference type="GO" id="GO:0016020">
    <property type="term" value="C:membrane"/>
    <property type="evidence" value="ECO:0007669"/>
    <property type="project" value="TreeGrafter"/>
</dbReference>
<dbReference type="InterPro" id="IPR050266">
    <property type="entry name" value="AB_hydrolase_sf"/>
</dbReference>
<dbReference type="SUPFAM" id="SSF53474">
    <property type="entry name" value="alpha/beta-Hydrolases"/>
    <property type="match status" value="1"/>
</dbReference>
<sequence length="393" mass="44626">MYTENNGVKIWYEVHGEGKRTLVIVHGFQIAYSEFFKRAYVPFLSRHMRVVTLDLRGNGRSGRPEGGYDLETYVEDVHAVVEAVRLQRFAMAGHSLGVGIITKYHATHPGKANQLILLNGAARVVRSEDYPQGEPKEDLEAALQNWREQPETMLKGFIKLVCSEKHSLRSKELIWEWAHETSPKILAMGWEGVISSDVDEYLKDIDIPALIINGQKDELISPGASEYLHKQIPGSKLIRIPDAGHGFTRTWPQVSRHILGFLKPETSQHPRLRKQEENPRILWISSPIGLGHVKRDVAIAEEIRKKIPKLTIHWLAVDPVRSFLEAIGEEIHPLSDALVNESSHFESRAAAYSLDAMEALWEMDKLLNNNFMVFTDAVRKDGYDLVVGDESWE</sequence>
<dbReference type="InterPro" id="IPR000073">
    <property type="entry name" value="AB_hydrolase_1"/>
</dbReference>
<comment type="caution">
    <text evidence="3">The sequence shown here is derived from an EMBL/GenBank/DDBJ whole genome shotgun (WGS) entry which is preliminary data.</text>
</comment>
<dbReference type="EMBL" id="LAZR01047956">
    <property type="protein sequence ID" value="KKK93018.1"/>
    <property type="molecule type" value="Genomic_DNA"/>
</dbReference>
<organism evidence="3">
    <name type="scientific">marine sediment metagenome</name>
    <dbReference type="NCBI Taxonomy" id="412755"/>
    <lineage>
        <taxon>unclassified sequences</taxon>
        <taxon>metagenomes</taxon>
        <taxon>ecological metagenomes</taxon>
    </lineage>
</organism>
<keyword evidence="1" id="KW-0378">Hydrolase</keyword>
<name>A0A0F8ZH00_9ZZZZ</name>
<feature type="domain" description="AB hydrolase-1" evidence="2">
    <location>
        <begin position="21"/>
        <end position="245"/>
    </location>
</feature>